<evidence type="ECO:0000313" key="5">
    <source>
        <dbReference type="EMBL" id="MCI13133.1"/>
    </source>
</evidence>
<keyword evidence="6" id="KW-1185">Reference proteome</keyword>
<dbReference type="EMBL" id="LXQA010087033">
    <property type="protein sequence ID" value="MCI13133.1"/>
    <property type="molecule type" value="Genomic_DNA"/>
</dbReference>
<evidence type="ECO:0000313" key="6">
    <source>
        <dbReference type="Proteomes" id="UP000265520"/>
    </source>
</evidence>
<proteinExistence type="predicted"/>
<evidence type="ECO:0000256" key="2">
    <source>
        <dbReference type="ARBA" id="ARBA00022490"/>
    </source>
</evidence>
<dbReference type="Proteomes" id="UP000265520">
    <property type="component" value="Unassembled WGS sequence"/>
</dbReference>
<sequence length="129" mass="14775">MCNMLLRSILLEQQPRKMWQRTVTIFLSSLMVTTSAEERESVCSVVNVVKSHANTLEKFREDHAGQATSIEHRACETFQQEYMDYEPSGTTPIRCEPEVPSKGTIDSLRTLPVEALLEEFRENNSYESS</sequence>
<protein>
    <submittedName>
        <fullName evidence="5">125 kDa kinesin-like protein</fullName>
    </submittedName>
</protein>
<keyword evidence="3" id="KW-0505">Motor protein</keyword>
<dbReference type="InterPro" id="IPR047149">
    <property type="entry name" value="KIF11-like"/>
</dbReference>
<dbReference type="GO" id="GO:0051231">
    <property type="term" value="P:spindle elongation"/>
    <property type="evidence" value="ECO:0007669"/>
    <property type="project" value="TreeGrafter"/>
</dbReference>
<evidence type="ECO:0000256" key="4">
    <source>
        <dbReference type="ARBA" id="ARBA00023212"/>
    </source>
</evidence>
<reference evidence="5 6" key="1">
    <citation type="journal article" date="2018" name="Front. Plant Sci.">
        <title>Red Clover (Trifolium pratense) and Zigzag Clover (T. medium) - A Picture of Genomic Similarities and Differences.</title>
        <authorList>
            <person name="Dluhosova J."/>
            <person name="Istvanek J."/>
            <person name="Nedelnik J."/>
            <person name="Repkova J."/>
        </authorList>
    </citation>
    <scope>NUCLEOTIDE SEQUENCE [LARGE SCALE GENOMIC DNA]</scope>
    <source>
        <strain evidence="6">cv. 10/8</strain>
        <tissue evidence="5">Leaf</tissue>
    </source>
</reference>
<dbReference type="GO" id="GO:0008574">
    <property type="term" value="F:plus-end-directed microtubule motor activity"/>
    <property type="evidence" value="ECO:0007669"/>
    <property type="project" value="TreeGrafter"/>
</dbReference>
<comment type="subcellular location">
    <subcellularLocation>
        <location evidence="1">Cytoplasm</location>
        <location evidence="1">Cytoskeleton</location>
    </subcellularLocation>
</comment>
<dbReference type="AlphaFoldDB" id="A0A392PM12"/>
<feature type="non-terminal residue" evidence="5">
    <location>
        <position position="129"/>
    </location>
</feature>
<organism evidence="5 6">
    <name type="scientific">Trifolium medium</name>
    <dbReference type="NCBI Taxonomy" id="97028"/>
    <lineage>
        <taxon>Eukaryota</taxon>
        <taxon>Viridiplantae</taxon>
        <taxon>Streptophyta</taxon>
        <taxon>Embryophyta</taxon>
        <taxon>Tracheophyta</taxon>
        <taxon>Spermatophyta</taxon>
        <taxon>Magnoliopsida</taxon>
        <taxon>eudicotyledons</taxon>
        <taxon>Gunneridae</taxon>
        <taxon>Pentapetalae</taxon>
        <taxon>rosids</taxon>
        <taxon>fabids</taxon>
        <taxon>Fabales</taxon>
        <taxon>Fabaceae</taxon>
        <taxon>Papilionoideae</taxon>
        <taxon>50 kb inversion clade</taxon>
        <taxon>NPAAA clade</taxon>
        <taxon>Hologalegina</taxon>
        <taxon>IRL clade</taxon>
        <taxon>Trifolieae</taxon>
        <taxon>Trifolium</taxon>
    </lineage>
</organism>
<dbReference type="GO" id="GO:0090307">
    <property type="term" value="P:mitotic spindle assembly"/>
    <property type="evidence" value="ECO:0007669"/>
    <property type="project" value="TreeGrafter"/>
</dbReference>
<name>A0A392PM12_9FABA</name>
<evidence type="ECO:0000256" key="3">
    <source>
        <dbReference type="ARBA" id="ARBA00023175"/>
    </source>
</evidence>
<keyword evidence="2" id="KW-0963">Cytoplasm</keyword>
<accession>A0A392PM12</accession>
<comment type="caution">
    <text evidence="5">The sequence shown here is derived from an EMBL/GenBank/DDBJ whole genome shotgun (WGS) entry which is preliminary data.</text>
</comment>
<dbReference type="PANTHER" id="PTHR47970">
    <property type="entry name" value="KINESIN-LIKE PROTEIN KIF11"/>
    <property type="match status" value="1"/>
</dbReference>
<evidence type="ECO:0000256" key="1">
    <source>
        <dbReference type="ARBA" id="ARBA00004245"/>
    </source>
</evidence>
<keyword evidence="4" id="KW-0206">Cytoskeleton</keyword>
<dbReference type="PANTHER" id="PTHR47970:SF12">
    <property type="entry name" value="KINESIN FAMILY MEMBER 11"/>
    <property type="match status" value="1"/>
</dbReference>
<dbReference type="GO" id="GO:0072686">
    <property type="term" value="C:mitotic spindle"/>
    <property type="evidence" value="ECO:0007669"/>
    <property type="project" value="TreeGrafter"/>
</dbReference>
<dbReference type="GO" id="GO:0005876">
    <property type="term" value="C:spindle microtubule"/>
    <property type="evidence" value="ECO:0007669"/>
    <property type="project" value="TreeGrafter"/>
</dbReference>